<feature type="compositionally biased region" description="Low complexity" evidence="1">
    <location>
        <begin position="51"/>
        <end position="72"/>
    </location>
</feature>
<keyword evidence="2" id="KW-0472">Membrane</keyword>
<evidence type="ECO:0000256" key="2">
    <source>
        <dbReference type="SAM" id="Phobius"/>
    </source>
</evidence>
<dbReference type="Proteomes" id="UP001176521">
    <property type="component" value="Unassembled WGS sequence"/>
</dbReference>
<evidence type="ECO:0000256" key="1">
    <source>
        <dbReference type="SAM" id="MobiDB-lite"/>
    </source>
</evidence>
<dbReference type="InterPro" id="IPR057394">
    <property type="entry name" value="PIGBOS1"/>
</dbReference>
<keyword evidence="4" id="KW-1185">Reference proteome</keyword>
<name>A0AAN6JNI0_9BASI</name>
<evidence type="ECO:0000313" key="3">
    <source>
        <dbReference type="EMBL" id="KAK0540678.1"/>
    </source>
</evidence>
<feature type="transmembrane region" description="Helical" evidence="2">
    <location>
        <begin position="6"/>
        <end position="25"/>
    </location>
</feature>
<keyword evidence="2" id="KW-0812">Transmembrane</keyword>
<dbReference type="EMBL" id="JAPDMQ010000009">
    <property type="protein sequence ID" value="KAK0540678.1"/>
    <property type="molecule type" value="Genomic_DNA"/>
</dbReference>
<sequence>MSYTQRLVPVFVASLVGVATGIYVFQPLLVQYKADTHGSFRPEQKDLKLDAPASAGAGGATNTAAAVAADTGKSNSPLPEPPASTESKKA</sequence>
<reference evidence="3" key="1">
    <citation type="journal article" date="2023" name="PhytoFront">
        <title>Draft Genome Resources of Seven Strains of Tilletia horrida, Causal Agent of Kernel Smut of Rice.</title>
        <authorList>
            <person name="Khanal S."/>
            <person name="Antony Babu S."/>
            <person name="Zhou X.G."/>
        </authorList>
    </citation>
    <scope>NUCLEOTIDE SEQUENCE</scope>
    <source>
        <strain evidence="3">TX3</strain>
    </source>
</reference>
<dbReference type="AlphaFoldDB" id="A0AAN6JNI0"/>
<protein>
    <submittedName>
        <fullName evidence="3">Uncharacterized protein</fullName>
    </submittedName>
</protein>
<gene>
    <name evidence="3" type="ORF">OC842_000353</name>
</gene>
<feature type="region of interest" description="Disordered" evidence="1">
    <location>
        <begin position="43"/>
        <end position="90"/>
    </location>
</feature>
<comment type="caution">
    <text evidence="3">The sequence shown here is derived from an EMBL/GenBank/DDBJ whole genome shotgun (WGS) entry which is preliminary data.</text>
</comment>
<evidence type="ECO:0000313" key="4">
    <source>
        <dbReference type="Proteomes" id="UP001176521"/>
    </source>
</evidence>
<accession>A0AAN6JNI0</accession>
<proteinExistence type="predicted"/>
<dbReference type="Pfam" id="PF23670">
    <property type="entry name" value="PIGBOS1"/>
    <property type="match status" value="1"/>
</dbReference>
<keyword evidence="2" id="KW-1133">Transmembrane helix</keyword>
<organism evidence="3 4">
    <name type="scientific">Tilletia horrida</name>
    <dbReference type="NCBI Taxonomy" id="155126"/>
    <lineage>
        <taxon>Eukaryota</taxon>
        <taxon>Fungi</taxon>
        <taxon>Dikarya</taxon>
        <taxon>Basidiomycota</taxon>
        <taxon>Ustilaginomycotina</taxon>
        <taxon>Exobasidiomycetes</taxon>
        <taxon>Tilletiales</taxon>
        <taxon>Tilletiaceae</taxon>
        <taxon>Tilletia</taxon>
    </lineage>
</organism>